<dbReference type="GO" id="GO:0055080">
    <property type="term" value="P:monoatomic cation homeostasis"/>
    <property type="evidence" value="ECO:0007669"/>
    <property type="project" value="TreeGrafter"/>
</dbReference>
<accession>A0A0K2T4D7</accession>
<dbReference type="EMBL" id="HACA01003573">
    <property type="protein sequence ID" value="CDW20934.1"/>
    <property type="molecule type" value="Transcribed_RNA"/>
</dbReference>
<feature type="region of interest" description="Disordered" evidence="1">
    <location>
        <begin position="255"/>
        <end position="368"/>
    </location>
</feature>
<feature type="compositionally biased region" description="Low complexity" evidence="1">
    <location>
        <begin position="843"/>
        <end position="854"/>
    </location>
</feature>
<feature type="compositionally biased region" description="Polar residues" evidence="1">
    <location>
        <begin position="3506"/>
        <end position="3518"/>
    </location>
</feature>
<dbReference type="OrthoDB" id="5584001at2759"/>
<feature type="region of interest" description="Disordered" evidence="1">
    <location>
        <begin position="2788"/>
        <end position="2813"/>
    </location>
</feature>
<dbReference type="PANTHER" id="PTHR31781:SF1">
    <property type="entry name" value="PROTEIN UNC-80 HOMOLOG"/>
    <property type="match status" value="1"/>
</dbReference>
<reference evidence="5" key="1">
    <citation type="submission" date="2014-05" db="EMBL/GenBank/DDBJ databases">
        <authorList>
            <person name="Chronopoulou M."/>
        </authorList>
    </citation>
    <scope>NUCLEOTIDE SEQUENCE</scope>
    <source>
        <tissue evidence="5">Whole organism</tissue>
    </source>
</reference>
<feature type="domain" description="Protein UNC80 central region" evidence="3">
    <location>
        <begin position="1322"/>
        <end position="2185"/>
    </location>
</feature>
<feature type="compositionally biased region" description="Basic and acidic residues" evidence="1">
    <location>
        <begin position="1687"/>
        <end position="1708"/>
    </location>
</feature>
<feature type="compositionally biased region" description="Basic and acidic residues" evidence="1">
    <location>
        <begin position="277"/>
        <end position="293"/>
    </location>
</feature>
<feature type="compositionally biased region" description="Pro residues" evidence="1">
    <location>
        <begin position="314"/>
        <end position="323"/>
    </location>
</feature>
<feature type="region of interest" description="Disordered" evidence="1">
    <location>
        <begin position="1581"/>
        <end position="1613"/>
    </location>
</feature>
<feature type="compositionally biased region" description="Polar residues" evidence="1">
    <location>
        <begin position="1891"/>
        <end position="1911"/>
    </location>
</feature>
<feature type="compositionally biased region" description="Basic residues" evidence="1">
    <location>
        <begin position="1843"/>
        <end position="1853"/>
    </location>
</feature>
<feature type="compositionally biased region" description="Polar residues" evidence="1">
    <location>
        <begin position="3398"/>
        <end position="3415"/>
    </location>
</feature>
<dbReference type="SUPFAM" id="SSF48371">
    <property type="entry name" value="ARM repeat"/>
    <property type="match status" value="1"/>
</dbReference>
<feature type="domain" description="Cation channel complex component UNC80 N-terminal" evidence="2">
    <location>
        <begin position="61"/>
        <end position="254"/>
    </location>
</feature>
<feature type="compositionally biased region" description="Low complexity" evidence="1">
    <location>
        <begin position="3487"/>
        <end position="3498"/>
    </location>
</feature>
<organism evidence="5">
    <name type="scientific">Lepeophtheirus salmonis</name>
    <name type="common">Salmon louse</name>
    <name type="synonym">Caligus salmonis</name>
    <dbReference type="NCBI Taxonomy" id="72036"/>
    <lineage>
        <taxon>Eukaryota</taxon>
        <taxon>Metazoa</taxon>
        <taxon>Ecdysozoa</taxon>
        <taxon>Arthropoda</taxon>
        <taxon>Crustacea</taxon>
        <taxon>Multicrustacea</taxon>
        <taxon>Hexanauplia</taxon>
        <taxon>Copepoda</taxon>
        <taxon>Siphonostomatoida</taxon>
        <taxon>Caligidae</taxon>
        <taxon>Lepeophtheirus</taxon>
    </lineage>
</organism>
<feature type="compositionally biased region" description="Basic and acidic residues" evidence="1">
    <location>
        <begin position="1"/>
        <end position="10"/>
    </location>
</feature>
<dbReference type="Pfam" id="PF20262">
    <property type="entry name" value="UNC80_C"/>
    <property type="match status" value="1"/>
</dbReference>
<feature type="compositionally biased region" description="Low complexity" evidence="1">
    <location>
        <begin position="1587"/>
        <end position="1600"/>
    </location>
</feature>
<dbReference type="GO" id="GO:0030424">
    <property type="term" value="C:axon"/>
    <property type="evidence" value="ECO:0007669"/>
    <property type="project" value="TreeGrafter"/>
</dbReference>
<dbReference type="Pfam" id="PF19424">
    <property type="entry name" value="UNC80"/>
    <property type="match status" value="1"/>
</dbReference>
<sequence length="3724" mass="415444">MIRGGKEKHPFYLQPGSTGAFSKTSNGSDNGVSKGGKIKVKESPSASKGVTEQHVSVQNDNLPLAIQIFLWRQTSPFIRPKFSKMHEATCMEIKEACKIFEKVLIQNIRFGLSPSFTDALTLISRWKFIVATLPHVIQCSAALLQHRKESSFNLGSSETKLLYTLHWILLDAADECSLDEYEKAGKIDTSPFAYLFPLSSITTFIYLFAPICSNVRESDFMQNFRLENGKKIWKALWDFNQPDVPCFSAKVKPRKPSLRDLKKTRSKNKGANQQGMFKEDEADKKSETPKTDNGENPSADKPVRKSLLSTPFANPLPSPPPPSRSTSSIASSKEAPNSNSSSIANPSKLKDSKGGNNPLGNKVRKKEDDESALASYFDIAVLRCLYISYWSEEGVYWALTFFQKKLRGLTYGMYNGKLNGEPSTNGSDPSNPRKRSNSLPIPQIEVTFAKDSNSQKTNEIESSELENGNMSTIQSNHNRTTSLSEKTIKGSRIRKKSLISGLEVGKLKCFKSFVESKILSKSDRALDAESSHNVLSALPSKKEMYRRRSSGASICDFATRALALERSRSKSTVGCTYGLEGKPGISKAPPLEKHTLLSSNNSRLVKGKSMPSLRYYGLRKVSTPNSLHKTEKYQKRMMSKPIITVTEFTPITTPDKISTESTTTVDSPPLGPQPLSTSLITNTENQPTPLVNMSGSNGNRANSEMCSFGEAIPPQVGVAAAVVNAAVNHSSALVPRVNTTALGYVLNAAGPSEPSQPAHLFRSRTDSKIDYVVNGQMEAPGSTFYINKFGEIDYVILLKALHKISLREYICTSRVCEALLSLLSSLIDVGLLTNKSNENPSFSTSNNANNQSKKSQPKKTKEDIPVSTPNDKSLSIHNIFMDITVRILKVLGCINGCHDCSRMHVLGSESLDNLRSQVSSMISRLLWLNKKEFKKYFAVLLKTEKDVPFVTCFLHAYLNTCIESAAISPAPKPMGGARKRSSKINQEMNLAYANNFGENAENAPKPIMASAESIILSSLFKKIITCSVSKTLSLRAPENVVIYTDIRNLVNYVRVSHGSIFRRVILSAMLDSIQKLERKQQKIESPHITRYPNIESTDFTGGFCCIEDETEKLVYKKSVFKKKSSSSTATSIIEGTDSPLTRGSPAGSLTKKYCVLSRSHDNNDSKKQSRFQMAFNWLTGKAGTDYYEDGSSFPHTTPSPGGGLQPSGGSFVVNNMCDGNFGSEDFGISSKAGEFIPSTLPPSRKVSVHSRSQQRLNKNANSKTMLRMAKRTFTEKIGINRSRKKETELEDPYYEISRCNSYDFETGTKDSVSVYFRERLHVPIDSIQIGLDRFSFLLETSNPGTVPDSLLIAALLDLPKAPIITRACYLLECAYFVQQCNKGQWPIWLKNNVANANPLFQKTGRGYSLSANNPGPNSQPLQKRTVSLQLQAAKMFHQWAEMLGSRIDELLTVESNQTLNNVSNSNDETRQRQLLLEDDEEDFLDEASVNPNSQSTNCPTVLKLVACVLLLEITAFMRETYKILPKTHLTKTSGATPNVINIPSKPTGGSIVASGIGGSISATSAGRRWSMATQSLNIGNLSMDSPSGMMTTSATSTSNMTGGGATTPGSTQDHRKISFVIQNEDNDSANSSQTTLTVQGDSLDTTGTDKRSTGPRIVQGKPKIVKPGGSFKRRSIRLKKGSGGECNSERSSLRKKNTDTDTESLKRADSATAAAKRKVSAISVSDVSDFETGEDSPGPEESFKDSDTHLYEVFEDSDVVNLDQNMPWLNVVSKLINSLNYYCTHQTFCYSNCYRRQMRAAKRIMEAASTIYGYETEFTEEFANGMNQQHGLGETTDAQQDFHRRKMSRKGKGPKTDSNSTSPDRKKDNNLVVSLDPEKGGLPDILGNDPPLQTSITAPHSLGSLNNGEKQSQGDKIPGNYSSGLGTVEKEDINVQYHKTNHPSTEKNQHSPKKPEKKKNEEPKPILKYLQQRVRSLFHIPLYVINKSSCILSESIFLELLPVTWELLLEADKDVVGAAASLFIVSSVKIPTQCLDLISSELNHQLPDQRISAIQRFQVLWQNRQQVWQRLEENGQISMKVTPSQIEFTLPSPKLGVESLPVIDPCWIPRYKTKIEDVTIQHDKSQMLLSATKSRKKQQSELIQSVIYAEEEKRRKERENFHITSVPVTMRAAYEPSLYNGGNVDEHDEGDEDNNETDKTTPKSSYQIAQTLFPSTLCSAFMEIITLLEDQAVSLDGIAVYEVAYQLIWSCLVEDSNLFLKYFMEKLTRDHIEEVFRVIRVLIRFLPKLPQQAAFSLYNYIIGYIMFYVRHPRDKAQELIGQALATLWMVVHSVQGIMFKDLKQILRKEQVDAAILLTANVPAAKKIVVHGPQGPDEGGIPSQFPLGEDVQFCQILQEAQDFFGIDDEVSKEYFLVDHKTKTIHNPQHHARDYYFFKRTQYPQLSLVHKEPATAYDELQKQCYSNKFVEIGKVMLIWGVLKNVSQVVQRVVFLHEDLMKLPSFPRKALESELDLHTNGKMGKELHGLDVLHKFNWIRLIARMFEAMSGNFAYPADVHLFINVICGALALHAEDSCILRYCFATIINAAHQFKNIFSNSGYFLVMPSLLRIYSNNQTNRLITTTIEFVCKQLYVLHRKPFLLQMFGSIAPILDRDDDTAYGDAFKIQPKCLYKLLSSLSYRTADNLNIMELVRLKKPLTALDFCYSGEPENISVIECISLCVLVVAYDSSTKRARQMLRILEAIMPYFLRDLVSDKKMDTKTVRDMIHQLTVTMKVLLNNCDELTKNYSGPTNQGGVDDRKTRLHSSRGGPYSPVIEIDEDSHSRYIGAMGDSSRTARGVGNNTDDLLDSEWKRDSYCSPRNSILLLTGEFIIMCSTKLSEINKKTSSEKQLELMDNKCYMKLVDIAHSLLKMAPYDLDVMKLGGLQKYMNEIFPITDWSVESMRPSLLTILRRLDKLFTKIHKSPKVYHVVDWTAAAGLLHGVYTTVWKYPYIVNLTNLKSLIATCQCLIVGEDSLSGLTDIHAGRSNNIRRNELPPKEFCSVIFQLIALQVLVLGDTYTLEQRLQLSDNNQIALYSLLTHDKGESLLLNLLLPLCLNVGCGRKDVPKLRKSDVKFALNLLLTLLNPKSANRKDHNQHELLTISTSHNTIGAGSYNDGIASSGGACSGLYNTATDVRSKNKHSSLEIGFLGLKIIITCFDYQLNDEWFRIARIIREMGNRQEGNGPLWRFLDFISTQRSPLYTLLLPFIHNRAQLFADSEPERHFHLERARERITVSSGSKSKSLVLDEFGKELEELRDNLNKRIQESFLDLSNGSRRHTGRGSSQRNSFIEYVSEVYNRGTAGYNSSNDKCGNLPMESLSARGHSISSGGSGVSANSFSATLRRNLSIRSENLPQSNKVLGLQRNTKSSRSTGVYRTMVTEKIPRRTSYSGEQTLDPHGSHLQPKNATSEPRLYRKSTIFSRHRHIKSRHGRSRQSVLSDPGGNDSNISNNPSTSSSSGGGIILQPNNGVDSVNNLRPKSPVPGRGKLQRQKAQSRKTFKLHKTRKEIKEARTMMKNLSSIEIPETGGVSNDLQQLSVRTIPNQSLSTVDSVIKRISPTCKTGKYPFATDVAVHICSSSKSPPKDSKVIDMEGITLVDAGDDSMSISSRGTSSTIGYRDSFGEMEEGNLLSIQERGHEFHFPSCSITEQSNAMNNSSSHEVMPMALKRKNYIIFEQNDEDTLI</sequence>
<feature type="region of interest" description="Disordered" evidence="1">
    <location>
        <begin position="1"/>
        <end position="52"/>
    </location>
</feature>
<evidence type="ECO:0000313" key="5">
    <source>
        <dbReference type="EMBL" id="CDW20934.1"/>
    </source>
</evidence>
<name>A0A0K2T4D7_LEPSM</name>
<feature type="compositionally biased region" description="Basic residues" evidence="1">
    <location>
        <begin position="1671"/>
        <end position="1680"/>
    </location>
</feature>
<dbReference type="PANTHER" id="PTHR31781">
    <property type="entry name" value="UNC80"/>
    <property type="match status" value="1"/>
</dbReference>
<dbReference type="InterPro" id="IPR045852">
    <property type="entry name" value="UNC80_central"/>
</dbReference>
<feature type="compositionally biased region" description="Polar residues" evidence="1">
    <location>
        <begin position="15"/>
        <end position="31"/>
    </location>
</feature>
<evidence type="ECO:0000259" key="2">
    <source>
        <dbReference type="Pfam" id="PF15778"/>
    </source>
</evidence>
<feature type="compositionally biased region" description="Acidic residues" evidence="1">
    <location>
        <begin position="2186"/>
        <end position="2195"/>
    </location>
</feature>
<feature type="region of interest" description="Disordered" evidence="1">
    <location>
        <begin position="2179"/>
        <end position="2203"/>
    </location>
</feature>
<dbReference type="GO" id="GO:0005261">
    <property type="term" value="F:monoatomic cation channel activity"/>
    <property type="evidence" value="ECO:0007669"/>
    <property type="project" value="TreeGrafter"/>
</dbReference>
<dbReference type="InterPro" id="IPR031542">
    <property type="entry name" value="UNC80_N"/>
</dbReference>
<feature type="compositionally biased region" description="Polar residues" evidence="1">
    <location>
        <begin position="465"/>
        <end position="485"/>
    </location>
</feature>
<feature type="domain" description="Protein UNC80 C-terminal" evidence="4">
    <location>
        <begin position="2193"/>
        <end position="3301"/>
    </location>
</feature>
<dbReference type="InterPro" id="IPR046460">
    <property type="entry name" value="UNC80_C"/>
</dbReference>
<dbReference type="GO" id="GO:0034703">
    <property type="term" value="C:cation channel complex"/>
    <property type="evidence" value="ECO:0007669"/>
    <property type="project" value="TreeGrafter"/>
</dbReference>
<feature type="compositionally biased region" description="Polar residues" evidence="1">
    <location>
        <begin position="421"/>
        <end position="430"/>
    </location>
</feature>
<feature type="region of interest" description="Disordered" evidence="1">
    <location>
        <begin position="838"/>
        <end position="869"/>
    </location>
</feature>
<dbReference type="InterPro" id="IPR016024">
    <property type="entry name" value="ARM-type_fold"/>
</dbReference>
<feature type="compositionally biased region" description="Low complexity" evidence="1">
    <location>
        <begin position="324"/>
        <end position="347"/>
    </location>
</feature>
<evidence type="ECO:0000259" key="4">
    <source>
        <dbReference type="Pfam" id="PF20262"/>
    </source>
</evidence>
<feature type="region of interest" description="Disordered" evidence="1">
    <location>
        <begin position="1828"/>
        <end position="1925"/>
    </location>
</feature>
<dbReference type="Pfam" id="PF15778">
    <property type="entry name" value="UNC80_N"/>
    <property type="match status" value="1"/>
</dbReference>
<feature type="compositionally biased region" description="Basic residues" evidence="1">
    <location>
        <begin position="3462"/>
        <end position="3474"/>
    </location>
</feature>
<evidence type="ECO:0000256" key="1">
    <source>
        <dbReference type="SAM" id="MobiDB-lite"/>
    </source>
</evidence>
<feature type="region of interest" description="Disordered" evidence="1">
    <location>
        <begin position="1939"/>
        <end position="1965"/>
    </location>
</feature>
<feature type="compositionally biased region" description="Basic residues" evidence="1">
    <location>
        <begin position="3528"/>
        <end position="3541"/>
    </location>
</feature>
<feature type="compositionally biased region" description="Polar residues" evidence="1">
    <location>
        <begin position="1625"/>
        <end position="1646"/>
    </location>
</feature>
<proteinExistence type="predicted"/>
<feature type="region of interest" description="Disordered" evidence="1">
    <location>
        <begin position="420"/>
        <end position="487"/>
    </location>
</feature>
<protein>
    <submittedName>
        <fullName evidence="5">Uncharacterized protein</fullName>
    </submittedName>
</protein>
<feature type="region of interest" description="Disordered" evidence="1">
    <location>
        <begin position="1625"/>
        <end position="1708"/>
    </location>
</feature>
<feature type="region of interest" description="Disordered" evidence="1">
    <location>
        <begin position="3398"/>
        <end position="3541"/>
    </location>
</feature>
<evidence type="ECO:0000259" key="3">
    <source>
        <dbReference type="Pfam" id="PF19424"/>
    </source>
</evidence>